<dbReference type="Proteomes" id="UP000325081">
    <property type="component" value="Unassembled WGS sequence"/>
</dbReference>
<feature type="domain" description="CCT" evidence="4">
    <location>
        <begin position="262"/>
        <end position="304"/>
    </location>
</feature>
<accession>A0A5A7P2E8</accession>
<evidence type="ECO:0000259" key="4">
    <source>
        <dbReference type="PROSITE" id="PS51017"/>
    </source>
</evidence>
<evidence type="ECO:0000256" key="1">
    <source>
        <dbReference type="ARBA" id="ARBA00004123"/>
    </source>
</evidence>
<comment type="caution">
    <text evidence="5">The sequence shown here is derived from an EMBL/GenBank/DDBJ whole genome shotgun (WGS) entry which is preliminary data.</text>
</comment>
<dbReference type="InterPro" id="IPR010402">
    <property type="entry name" value="CCT_domain"/>
</dbReference>
<protein>
    <submittedName>
        <fullName evidence="5">CCT motif family protein</fullName>
    </submittedName>
</protein>
<keyword evidence="6" id="KW-1185">Reference proteome</keyword>
<proteinExistence type="predicted"/>
<name>A0A5A7P2E8_STRAF</name>
<comment type="subcellular location">
    <subcellularLocation>
        <location evidence="1 3">Nucleus</location>
    </subcellularLocation>
</comment>
<evidence type="ECO:0000256" key="2">
    <source>
        <dbReference type="ARBA" id="ARBA00023242"/>
    </source>
</evidence>
<dbReference type="EMBL" id="BKCP01001336">
    <property type="protein sequence ID" value="GER26932.1"/>
    <property type="molecule type" value="Genomic_DNA"/>
</dbReference>
<keyword evidence="2 3" id="KW-0539">Nucleus</keyword>
<dbReference type="PANTHER" id="PTHR31874">
    <property type="entry name" value="CCT MOTIF FAMILY PROTEIN, EXPRESSED"/>
    <property type="match status" value="1"/>
</dbReference>
<evidence type="ECO:0000313" key="6">
    <source>
        <dbReference type="Proteomes" id="UP000325081"/>
    </source>
</evidence>
<dbReference type="InterPro" id="IPR052453">
    <property type="entry name" value="CONSTANS-like_ZF"/>
</dbReference>
<dbReference type="Pfam" id="PF06203">
    <property type="entry name" value="CCT"/>
    <property type="match status" value="1"/>
</dbReference>
<dbReference type="AlphaFoldDB" id="A0A5A7P2E8"/>
<evidence type="ECO:0000313" key="5">
    <source>
        <dbReference type="EMBL" id="GER26932.1"/>
    </source>
</evidence>
<organism evidence="5 6">
    <name type="scientific">Striga asiatica</name>
    <name type="common">Asiatic witchweed</name>
    <name type="synonym">Buchnera asiatica</name>
    <dbReference type="NCBI Taxonomy" id="4170"/>
    <lineage>
        <taxon>Eukaryota</taxon>
        <taxon>Viridiplantae</taxon>
        <taxon>Streptophyta</taxon>
        <taxon>Embryophyta</taxon>
        <taxon>Tracheophyta</taxon>
        <taxon>Spermatophyta</taxon>
        <taxon>Magnoliopsida</taxon>
        <taxon>eudicotyledons</taxon>
        <taxon>Gunneridae</taxon>
        <taxon>Pentapetalae</taxon>
        <taxon>asterids</taxon>
        <taxon>lamiids</taxon>
        <taxon>Lamiales</taxon>
        <taxon>Orobanchaceae</taxon>
        <taxon>Buchnereae</taxon>
        <taxon>Striga</taxon>
    </lineage>
</organism>
<dbReference type="GO" id="GO:0006355">
    <property type="term" value="P:regulation of DNA-templated transcription"/>
    <property type="evidence" value="ECO:0007669"/>
    <property type="project" value="TreeGrafter"/>
</dbReference>
<dbReference type="PROSITE" id="PS51017">
    <property type="entry name" value="CCT"/>
    <property type="match status" value="1"/>
</dbReference>
<dbReference type="GO" id="GO:0005634">
    <property type="term" value="C:nucleus"/>
    <property type="evidence" value="ECO:0007669"/>
    <property type="project" value="UniProtKB-SubCell"/>
</dbReference>
<gene>
    <name evidence="5" type="ORF">STAS_02612</name>
</gene>
<dbReference type="PANTHER" id="PTHR31874:SF10">
    <property type="entry name" value="PROTEIN CHLOROPLAST IMPORT APPARATUS 2"/>
    <property type="match status" value="1"/>
</dbReference>
<dbReference type="OrthoDB" id="153872at2759"/>
<sequence length="334" mass="38036">MSTSCLSSGRAAAYKLELLEFDMIKSPSSTSWISNSSSTLSESSNCPLAISTQKHRTPRKRLNQTYNEAAAILSMAYPKLFPTKLKKTFHTKNITFQPDDTSGFLLQYTEKPVFNEKLRGRLGTYRKSCRSPGEIESDVSGQIGDDGREDFDGESIILDEEINCIVGNLGARSESIEGFDIYDEINNNYVDDNCNYNCDFTDNGGLQAGGFCYGYPVGLGFGVRKETRNVDGGDDWWRFNSIGWAQARLARIDLFWDNVGIREASVLRYKEKRCNRLFYKKIRYEARKVNADRRPRMKVCRLTTVASKHLSYNNNKSHFLEICPTYIAFFRKSL</sequence>
<evidence type="ECO:0000256" key="3">
    <source>
        <dbReference type="PROSITE-ProRule" id="PRU00357"/>
    </source>
</evidence>
<reference evidence="6" key="1">
    <citation type="journal article" date="2019" name="Curr. Biol.">
        <title>Genome Sequence of Striga asiatica Provides Insight into the Evolution of Plant Parasitism.</title>
        <authorList>
            <person name="Yoshida S."/>
            <person name="Kim S."/>
            <person name="Wafula E.K."/>
            <person name="Tanskanen J."/>
            <person name="Kim Y.M."/>
            <person name="Honaas L."/>
            <person name="Yang Z."/>
            <person name="Spallek T."/>
            <person name="Conn C.E."/>
            <person name="Ichihashi Y."/>
            <person name="Cheong K."/>
            <person name="Cui S."/>
            <person name="Der J.P."/>
            <person name="Gundlach H."/>
            <person name="Jiao Y."/>
            <person name="Hori C."/>
            <person name="Ishida J.K."/>
            <person name="Kasahara H."/>
            <person name="Kiba T."/>
            <person name="Kim M.S."/>
            <person name="Koo N."/>
            <person name="Laohavisit A."/>
            <person name="Lee Y.H."/>
            <person name="Lumba S."/>
            <person name="McCourt P."/>
            <person name="Mortimer J.C."/>
            <person name="Mutuku J.M."/>
            <person name="Nomura T."/>
            <person name="Sasaki-Sekimoto Y."/>
            <person name="Seto Y."/>
            <person name="Wang Y."/>
            <person name="Wakatake T."/>
            <person name="Sakakibara H."/>
            <person name="Demura T."/>
            <person name="Yamaguchi S."/>
            <person name="Yoneyama K."/>
            <person name="Manabe R.I."/>
            <person name="Nelson D.C."/>
            <person name="Schulman A.H."/>
            <person name="Timko M.P."/>
            <person name="dePamphilis C.W."/>
            <person name="Choi D."/>
            <person name="Shirasu K."/>
        </authorList>
    </citation>
    <scope>NUCLEOTIDE SEQUENCE [LARGE SCALE GENOMIC DNA]</scope>
    <source>
        <strain evidence="6">cv. UVA1</strain>
    </source>
</reference>